<organism evidence="1 2">
    <name type="scientific">Pristionchus mayeri</name>
    <dbReference type="NCBI Taxonomy" id="1317129"/>
    <lineage>
        <taxon>Eukaryota</taxon>
        <taxon>Metazoa</taxon>
        <taxon>Ecdysozoa</taxon>
        <taxon>Nematoda</taxon>
        <taxon>Chromadorea</taxon>
        <taxon>Rhabditida</taxon>
        <taxon>Rhabditina</taxon>
        <taxon>Diplogasteromorpha</taxon>
        <taxon>Diplogasteroidea</taxon>
        <taxon>Neodiplogasteridae</taxon>
        <taxon>Pristionchus</taxon>
    </lineage>
</organism>
<sequence length="95" mass="10584">LGEDVHLRRVSLHCETLLEMRVLRVAVILLVEYLNEIGRHALSPIGHTGGVDIGMVVVENRAQLCQFADIECEAEELLTVVRASGRVHELKSNNE</sequence>
<name>A0AAN5CWE9_9BILA</name>
<gene>
    <name evidence="1" type="ORF">PMAYCL1PPCAC_22007</name>
</gene>
<feature type="non-terminal residue" evidence="1">
    <location>
        <position position="1"/>
    </location>
</feature>
<comment type="caution">
    <text evidence="1">The sequence shown here is derived from an EMBL/GenBank/DDBJ whole genome shotgun (WGS) entry which is preliminary data.</text>
</comment>
<evidence type="ECO:0000313" key="2">
    <source>
        <dbReference type="Proteomes" id="UP001328107"/>
    </source>
</evidence>
<keyword evidence="2" id="KW-1185">Reference proteome</keyword>
<proteinExistence type="predicted"/>
<dbReference type="EMBL" id="BTRK01000005">
    <property type="protein sequence ID" value="GMR51812.1"/>
    <property type="molecule type" value="Genomic_DNA"/>
</dbReference>
<dbReference type="Proteomes" id="UP001328107">
    <property type="component" value="Unassembled WGS sequence"/>
</dbReference>
<accession>A0AAN5CWE9</accession>
<dbReference type="AlphaFoldDB" id="A0AAN5CWE9"/>
<evidence type="ECO:0000313" key="1">
    <source>
        <dbReference type="EMBL" id="GMR51812.1"/>
    </source>
</evidence>
<feature type="non-terminal residue" evidence="1">
    <location>
        <position position="95"/>
    </location>
</feature>
<reference evidence="2" key="1">
    <citation type="submission" date="2022-10" db="EMBL/GenBank/DDBJ databases">
        <title>Genome assembly of Pristionchus species.</title>
        <authorList>
            <person name="Yoshida K."/>
            <person name="Sommer R.J."/>
        </authorList>
    </citation>
    <scope>NUCLEOTIDE SEQUENCE [LARGE SCALE GENOMIC DNA]</scope>
    <source>
        <strain evidence="2">RS5460</strain>
    </source>
</reference>
<protein>
    <submittedName>
        <fullName evidence="1">Uncharacterized protein</fullName>
    </submittedName>
</protein>